<dbReference type="Proteomes" id="UP000284842">
    <property type="component" value="Unassembled WGS sequence"/>
</dbReference>
<organism evidence="2 3">
    <name type="scientific">Panaeolus cyanescens</name>
    <dbReference type="NCBI Taxonomy" id="181874"/>
    <lineage>
        <taxon>Eukaryota</taxon>
        <taxon>Fungi</taxon>
        <taxon>Dikarya</taxon>
        <taxon>Basidiomycota</taxon>
        <taxon>Agaricomycotina</taxon>
        <taxon>Agaricomycetes</taxon>
        <taxon>Agaricomycetidae</taxon>
        <taxon>Agaricales</taxon>
        <taxon>Agaricineae</taxon>
        <taxon>Galeropsidaceae</taxon>
        <taxon>Panaeolus</taxon>
    </lineage>
</organism>
<evidence type="ECO:0000313" key="2">
    <source>
        <dbReference type="EMBL" id="PPR02758.1"/>
    </source>
</evidence>
<reference evidence="2 3" key="1">
    <citation type="journal article" date="2018" name="Evol. Lett.">
        <title>Horizontal gene cluster transfer increased hallucinogenic mushroom diversity.</title>
        <authorList>
            <person name="Reynolds H.T."/>
            <person name="Vijayakumar V."/>
            <person name="Gluck-Thaler E."/>
            <person name="Korotkin H.B."/>
            <person name="Matheny P.B."/>
            <person name="Slot J.C."/>
        </authorList>
    </citation>
    <scope>NUCLEOTIDE SEQUENCE [LARGE SCALE GENOMIC DNA]</scope>
    <source>
        <strain evidence="2 3">2629</strain>
    </source>
</reference>
<gene>
    <name evidence="2" type="ORF">CVT24_002268</name>
</gene>
<evidence type="ECO:0000256" key="1">
    <source>
        <dbReference type="SAM" id="MobiDB-lite"/>
    </source>
</evidence>
<name>A0A409YIE4_9AGAR</name>
<accession>A0A409YIE4</accession>
<proteinExistence type="predicted"/>
<comment type="caution">
    <text evidence="2">The sequence shown here is derived from an EMBL/GenBank/DDBJ whole genome shotgun (WGS) entry which is preliminary data.</text>
</comment>
<dbReference type="EMBL" id="NHTK01001149">
    <property type="protein sequence ID" value="PPR02758.1"/>
    <property type="molecule type" value="Genomic_DNA"/>
</dbReference>
<evidence type="ECO:0000313" key="3">
    <source>
        <dbReference type="Proteomes" id="UP000284842"/>
    </source>
</evidence>
<feature type="region of interest" description="Disordered" evidence="1">
    <location>
        <begin position="164"/>
        <end position="189"/>
    </location>
</feature>
<keyword evidence="3" id="KW-1185">Reference proteome</keyword>
<dbReference type="AlphaFoldDB" id="A0A409YIE4"/>
<feature type="region of interest" description="Disordered" evidence="1">
    <location>
        <begin position="91"/>
        <end position="128"/>
    </location>
</feature>
<feature type="compositionally biased region" description="Low complexity" evidence="1">
    <location>
        <begin position="172"/>
        <end position="189"/>
    </location>
</feature>
<dbReference type="InParanoid" id="A0A409YIE4"/>
<sequence length="189" mass="20695">MYLFHLRGVLARFFSCAFKLELDIGDQQSINIVDDAYSTIGHWLLSHIDGCDTNDPAFDDAVYFDAGPQSNIGTPPRLGLITPPDSYSPLTQLSEGVNPPLPPSSTYKERDYLPTHPNPYNDKAQFGEDDLKHPTKLQRSSVKAVPDKDVDNIIVVVIHPPAIVEGPSNGDNSLHSNSSIPHSSNTQST</sequence>
<protein>
    <submittedName>
        <fullName evidence="2">Uncharacterized protein</fullName>
    </submittedName>
</protein>